<evidence type="ECO:0000259" key="1">
    <source>
        <dbReference type="Pfam" id="PF06983"/>
    </source>
</evidence>
<dbReference type="PANTHER" id="PTHR33990">
    <property type="entry name" value="PROTEIN YJDN-RELATED"/>
    <property type="match status" value="1"/>
</dbReference>
<dbReference type="Proteomes" id="UP001596504">
    <property type="component" value="Unassembled WGS sequence"/>
</dbReference>
<comment type="caution">
    <text evidence="2">The sequence shown here is derived from an EMBL/GenBank/DDBJ whole genome shotgun (WGS) entry which is preliminary data.</text>
</comment>
<accession>A0ABW2LGY4</accession>
<dbReference type="RefSeq" id="WP_380666610.1">
    <property type="nucleotide sequence ID" value="NZ_JBHTCJ010000004.1"/>
</dbReference>
<sequence>MTAKLNPYLSFAGDAKQAMEFYRSVLGGELELNTYGEAGDVSGPLAEKIMHAMLTTDRGFALMASDAPPETEFRPGTNFAISISGEAEDAEALRGYWSALAEGGQVQVPMEKQMWGDEFGMLTDKHGISWMIDISGV</sequence>
<name>A0ABW2LGY4_9PSEU</name>
<dbReference type="PANTHER" id="PTHR33990:SF1">
    <property type="entry name" value="PROTEIN YJDN"/>
    <property type="match status" value="1"/>
</dbReference>
<dbReference type="CDD" id="cd06588">
    <property type="entry name" value="PhnB_like"/>
    <property type="match status" value="1"/>
</dbReference>
<organism evidence="2 3">
    <name type="scientific">Saccharopolyspora griseoalba</name>
    <dbReference type="NCBI Taxonomy" id="1431848"/>
    <lineage>
        <taxon>Bacteria</taxon>
        <taxon>Bacillati</taxon>
        <taxon>Actinomycetota</taxon>
        <taxon>Actinomycetes</taxon>
        <taxon>Pseudonocardiales</taxon>
        <taxon>Pseudonocardiaceae</taxon>
        <taxon>Saccharopolyspora</taxon>
    </lineage>
</organism>
<dbReference type="InterPro" id="IPR028973">
    <property type="entry name" value="PhnB-like"/>
</dbReference>
<dbReference type="EMBL" id="JBHTCJ010000004">
    <property type="protein sequence ID" value="MFC7341583.1"/>
    <property type="molecule type" value="Genomic_DNA"/>
</dbReference>
<evidence type="ECO:0000313" key="2">
    <source>
        <dbReference type="EMBL" id="MFC7341583.1"/>
    </source>
</evidence>
<feature type="domain" description="PhnB-like" evidence="1">
    <location>
        <begin position="4"/>
        <end position="132"/>
    </location>
</feature>
<protein>
    <submittedName>
        <fullName evidence="2">VOC family protein</fullName>
    </submittedName>
</protein>
<dbReference type="Pfam" id="PF06983">
    <property type="entry name" value="3-dmu-9_3-mt"/>
    <property type="match status" value="1"/>
</dbReference>
<keyword evidence="3" id="KW-1185">Reference proteome</keyword>
<reference evidence="3" key="1">
    <citation type="journal article" date="2019" name="Int. J. Syst. Evol. Microbiol.">
        <title>The Global Catalogue of Microorganisms (GCM) 10K type strain sequencing project: providing services to taxonomists for standard genome sequencing and annotation.</title>
        <authorList>
            <consortium name="The Broad Institute Genomics Platform"/>
            <consortium name="The Broad Institute Genome Sequencing Center for Infectious Disease"/>
            <person name="Wu L."/>
            <person name="Ma J."/>
        </authorList>
    </citation>
    <scope>NUCLEOTIDE SEQUENCE [LARGE SCALE GENOMIC DNA]</scope>
    <source>
        <strain evidence="3">WLHS5</strain>
    </source>
</reference>
<dbReference type="SUPFAM" id="SSF54593">
    <property type="entry name" value="Glyoxalase/Bleomycin resistance protein/Dihydroxybiphenyl dioxygenase"/>
    <property type="match status" value="1"/>
</dbReference>
<proteinExistence type="predicted"/>
<gene>
    <name evidence="2" type="ORF">ACFQRI_09175</name>
</gene>
<evidence type="ECO:0000313" key="3">
    <source>
        <dbReference type="Proteomes" id="UP001596504"/>
    </source>
</evidence>
<dbReference type="Gene3D" id="3.10.180.10">
    <property type="entry name" value="2,3-Dihydroxybiphenyl 1,2-Dioxygenase, domain 1"/>
    <property type="match status" value="1"/>
</dbReference>
<dbReference type="InterPro" id="IPR029068">
    <property type="entry name" value="Glyas_Bleomycin-R_OHBP_Dase"/>
</dbReference>